<dbReference type="InterPro" id="IPR021280">
    <property type="entry name" value="TMEM260-like"/>
</dbReference>
<dbReference type="InterPro" id="IPR052724">
    <property type="entry name" value="GT117_domain-containing"/>
</dbReference>
<keyword evidence="2" id="KW-0472">Membrane</keyword>
<feature type="transmembrane region" description="Helical" evidence="2">
    <location>
        <begin position="310"/>
        <end position="329"/>
    </location>
</feature>
<feature type="transmembrane region" description="Helical" evidence="2">
    <location>
        <begin position="349"/>
        <end position="366"/>
    </location>
</feature>
<accession>A6G742</accession>
<dbReference type="PANTHER" id="PTHR16214">
    <property type="entry name" value="TRANSMEMBRANE PROTEIN 260"/>
    <property type="match status" value="1"/>
</dbReference>
<reference evidence="3 4" key="1">
    <citation type="submission" date="2007-06" db="EMBL/GenBank/DDBJ databases">
        <authorList>
            <person name="Shimkets L."/>
            <person name="Ferriera S."/>
            <person name="Johnson J."/>
            <person name="Kravitz S."/>
            <person name="Beeson K."/>
            <person name="Sutton G."/>
            <person name="Rogers Y.-H."/>
            <person name="Friedman R."/>
            <person name="Frazier M."/>
            <person name="Venter J.C."/>
        </authorList>
    </citation>
    <scope>NUCLEOTIDE SEQUENCE [LARGE SCALE GENOMIC DNA]</scope>
    <source>
        <strain evidence="3 4">SIR-1</strain>
    </source>
</reference>
<evidence type="ECO:0000313" key="3">
    <source>
        <dbReference type="EMBL" id="EDM78318.1"/>
    </source>
</evidence>
<dbReference type="Proteomes" id="UP000005801">
    <property type="component" value="Unassembled WGS sequence"/>
</dbReference>
<dbReference type="STRING" id="391625.PPSIR1_09066"/>
<evidence type="ECO:0000256" key="1">
    <source>
        <dbReference type="SAM" id="MobiDB-lite"/>
    </source>
</evidence>
<organism evidence="3 4">
    <name type="scientific">Plesiocystis pacifica SIR-1</name>
    <dbReference type="NCBI Taxonomy" id="391625"/>
    <lineage>
        <taxon>Bacteria</taxon>
        <taxon>Pseudomonadati</taxon>
        <taxon>Myxococcota</taxon>
        <taxon>Polyangia</taxon>
        <taxon>Nannocystales</taxon>
        <taxon>Nannocystaceae</taxon>
        <taxon>Plesiocystis</taxon>
    </lineage>
</organism>
<proteinExistence type="predicted"/>
<sequence length="682" mass="71682">MRDKAQASEAEPDVRSRVIDSSLVSSAALLLAIAGLALWSMPRAVQAGDAGEFATIMLRGGVAHPSGYPWMRILGLLSRVCEGLGIPPAIAAALPSSLAGVVAFVLIHRCALALCTEDDAPLPPAIAWASAGIVLLVASAPAVGLHVFDSEVWGPHLLFCALFLRTALRPPPPERSPIRRSLGLGLLLGLALSHHLTAVLLVPLAVGAAWPRNTKPGSGFPKLLVATGGAGLLGSALGLAPLLTLPIGAGGAWRWGDVRSPAGFAHHVLRRDYGTFSLSLHEEEVAATATLGRSLTNLGEVFTASTASSAWIGAAIVLGLATFLVLAAARRGPETETGSSSAGPNPGVLLGWLGALLACTVAFPAIQNIDPATPFGAWILERFDLLPALLWTPALIWAAVRGGRSLASSQSLAGSKASRSATLLAVGGLGLVLVLLLAQLGAVLERGRPATERGVEVAALDLVSSPDPEGPGVPATPDDSGSPPVRAIVFGTDDHRSFPALYVQSVLGAGEHTLYIDAQLLVHPWYRAHLRERLPSLPDVEKPLRLIGAIWSDPELDSVPIYLANVFSEPAQRLPRVPEGLLWRVVLPPDHPRFRPEDWQPEAIAQRHLAALDRCQARPEDFAGLEHPKSHPWSADLASAYVEPSRALIVQLARSGHPELAETYVPAIAESVQEHVGVDLLD</sequence>
<feature type="transmembrane region" description="Helical" evidence="2">
    <location>
        <begin position="126"/>
        <end position="147"/>
    </location>
</feature>
<dbReference type="PANTHER" id="PTHR16214:SF3">
    <property type="entry name" value="TRANSMEMBRANE PROTEIN 260"/>
    <property type="match status" value="1"/>
</dbReference>
<dbReference type="AlphaFoldDB" id="A6G742"/>
<evidence type="ECO:0000313" key="4">
    <source>
        <dbReference type="Proteomes" id="UP000005801"/>
    </source>
</evidence>
<feature type="region of interest" description="Disordered" evidence="1">
    <location>
        <begin position="463"/>
        <end position="484"/>
    </location>
</feature>
<protein>
    <recommendedName>
        <fullName evidence="5">DUF2723 domain-containing protein</fullName>
    </recommendedName>
</protein>
<dbReference type="Pfam" id="PF11028">
    <property type="entry name" value="TMEM260-like"/>
    <property type="match status" value="1"/>
</dbReference>
<feature type="transmembrane region" description="Helical" evidence="2">
    <location>
        <begin position="420"/>
        <end position="444"/>
    </location>
</feature>
<keyword evidence="2" id="KW-0812">Transmembrane</keyword>
<gene>
    <name evidence="3" type="ORF">PPSIR1_09066</name>
</gene>
<feature type="transmembrane region" description="Helical" evidence="2">
    <location>
        <begin position="21"/>
        <end position="41"/>
    </location>
</feature>
<evidence type="ECO:0008006" key="5">
    <source>
        <dbReference type="Google" id="ProtNLM"/>
    </source>
</evidence>
<keyword evidence="4" id="KW-1185">Reference proteome</keyword>
<comment type="caution">
    <text evidence="3">The sequence shown here is derived from an EMBL/GenBank/DDBJ whole genome shotgun (WGS) entry which is preliminary data.</text>
</comment>
<dbReference type="EMBL" id="ABCS01000032">
    <property type="protein sequence ID" value="EDM78318.1"/>
    <property type="molecule type" value="Genomic_DNA"/>
</dbReference>
<feature type="transmembrane region" description="Helical" evidence="2">
    <location>
        <begin position="89"/>
        <end position="114"/>
    </location>
</feature>
<feature type="transmembrane region" description="Helical" evidence="2">
    <location>
        <begin position="223"/>
        <end position="245"/>
    </location>
</feature>
<feature type="transmembrane region" description="Helical" evidence="2">
    <location>
        <begin position="182"/>
        <end position="211"/>
    </location>
</feature>
<keyword evidence="2" id="KW-1133">Transmembrane helix</keyword>
<feature type="transmembrane region" description="Helical" evidence="2">
    <location>
        <begin position="378"/>
        <end position="400"/>
    </location>
</feature>
<evidence type="ECO:0000256" key="2">
    <source>
        <dbReference type="SAM" id="Phobius"/>
    </source>
</evidence>
<name>A6G742_9BACT</name>